<evidence type="ECO:0000256" key="2">
    <source>
        <dbReference type="ARBA" id="ARBA00004162"/>
    </source>
</evidence>
<dbReference type="STRING" id="1128398.Curi_c15910"/>
<evidence type="ECO:0000256" key="3">
    <source>
        <dbReference type="ARBA" id="ARBA00008281"/>
    </source>
</evidence>
<keyword evidence="11" id="KW-0969">Cilium</keyword>
<reference evidence="11 12" key="1">
    <citation type="journal article" date="2012" name="PLoS ONE">
        <title>The purine-utilizing bacterium Clostridium acidurici 9a: a genome-guided metabolic reconsideration.</title>
        <authorList>
            <person name="Hartwich K."/>
            <person name="Poehlein A."/>
            <person name="Daniel R."/>
        </authorList>
    </citation>
    <scope>NUCLEOTIDE SEQUENCE [LARGE SCALE GENOMIC DNA]</scope>
    <source>
        <strain evidence="12">ATCC 7906 / DSM 604 / BCRC 14475 / CIP 104303 / KCTC 5404 / NCIMB 10678 / 9a</strain>
    </source>
</reference>
<dbReference type="InterPro" id="IPR005503">
    <property type="entry name" value="FliL"/>
</dbReference>
<dbReference type="GO" id="GO:0006935">
    <property type="term" value="P:chemotaxis"/>
    <property type="evidence" value="ECO:0007669"/>
    <property type="project" value="UniProtKB-KW"/>
</dbReference>
<dbReference type="PANTHER" id="PTHR35091">
    <property type="entry name" value="FLAGELLAR PROTEIN FLIL"/>
    <property type="match status" value="1"/>
</dbReference>
<keyword evidence="12" id="KW-1185">Reference proteome</keyword>
<evidence type="ECO:0000256" key="8">
    <source>
        <dbReference type="ARBA" id="ARBA00022989"/>
    </source>
</evidence>
<dbReference type="OrthoDB" id="166089at2"/>
<dbReference type="KEGG" id="cad:Curi_c15910"/>
<keyword evidence="7 10" id="KW-0283">Flagellar rotation</keyword>
<keyword evidence="5 10" id="KW-0145">Chemotaxis</keyword>
<comment type="similarity">
    <text evidence="3 10">Belongs to the FliL family.</text>
</comment>
<dbReference type="eggNOG" id="COG1580">
    <property type="taxonomic scope" value="Bacteria"/>
</dbReference>
<proteinExistence type="inferred from homology"/>
<dbReference type="Proteomes" id="UP000006094">
    <property type="component" value="Chromosome"/>
</dbReference>
<dbReference type="GO" id="GO:0071978">
    <property type="term" value="P:bacterial-type flagellum-dependent swarming motility"/>
    <property type="evidence" value="ECO:0007669"/>
    <property type="project" value="TreeGrafter"/>
</dbReference>
<dbReference type="AlphaFoldDB" id="K0AZA3"/>
<dbReference type="GO" id="GO:0009425">
    <property type="term" value="C:bacterial-type flagellum basal body"/>
    <property type="evidence" value="ECO:0007669"/>
    <property type="project" value="InterPro"/>
</dbReference>
<evidence type="ECO:0000256" key="10">
    <source>
        <dbReference type="RuleBase" id="RU364125"/>
    </source>
</evidence>
<sequence length="144" mass="16358">MSTKKIIIIGVFVLLAIVAIIFGAIFGLQMSKNSATSGMESAMINKDIFKYDVGEMYCNLSESRKLVKINITVETANEKFLEILENKNYIIRHEINEIIRSKKEDELSGSEGQKAIQKEILGRLNEVFNTKLISDVYFNDFIVQ</sequence>
<evidence type="ECO:0000256" key="5">
    <source>
        <dbReference type="ARBA" id="ARBA00022500"/>
    </source>
</evidence>
<protein>
    <recommendedName>
        <fullName evidence="10">Flagellar protein FliL</fullName>
    </recommendedName>
</protein>
<gene>
    <name evidence="11" type="primary">fliL</name>
    <name evidence="11" type="ordered locus">Curi_c15910</name>
</gene>
<evidence type="ECO:0000256" key="7">
    <source>
        <dbReference type="ARBA" id="ARBA00022779"/>
    </source>
</evidence>
<keyword evidence="6 10" id="KW-0812">Transmembrane</keyword>
<feature type="transmembrane region" description="Helical" evidence="10">
    <location>
        <begin position="6"/>
        <end position="28"/>
    </location>
</feature>
<name>K0AZA3_GOTA9</name>
<dbReference type="HOGENOM" id="CLU_149866_0_0_9"/>
<organism evidence="11 12">
    <name type="scientific">Gottschalkia acidurici (strain ATCC 7906 / DSM 604 / BCRC 14475 / CIP 104303 / KCTC 5404 / NCIMB 10678 / 9a)</name>
    <name type="common">Clostridium acidurici</name>
    <dbReference type="NCBI Taxonomy" id="1128398"/>
    <lineage>
        <taxon>Bacteria</taxon>
        <taxon>Bacillati</taxon>
        <taxon>Bacillota</taxon>
        <taxon>Tissierellia</taxon>
        <taxon>Tissierellales</taxon>
        <taxon>Gottschalkiaceae</taxon>
        <taxon>Gottschalkia</taxon>
    </lineage>
</organism>
<comment type="subcellular location">
    <subcellularLocation>
        <location evidence="2">Cell membrane</location>
        <topology evidence="2">Single-pass membrane protein</topology>
    </subcellularLocation>
</comment>
<keyword evidence="9 10" id="KW-0472">Membrane</keyword>
<keyword evidence="11" id="KW-0966">Cell projection</keyword>
<evidence type="ECO:0000256" key="6">
    <source>
        <dbReference type="ARBA" id="ARBA00022692"/>
    </source>
</evidence>
<accession>K0AZA3</accession>
<evidence type="ECO:0000256" key="9">
    <source>
        <dbReference type="ARBA" id="ARBA00023136"/>
    </source>
</evidence>
<dbReference type="GO" id="GO:0005886">
    <property type="term" value="C:plasma membrane"/>
    <property type="evidence" value="ECO:0007669"/>
    <property type="project" value="UniProtKB-SubCell"/>
</dbReference>
<dbReference type="Pfam" id="PF03748">
    <property type="entry name" value="FliL"/>
    <property type="match status" value="1"/>
</dbReference>
<dbReference type="EMBL" id="CP003326">
    <property type="protein sequence ID" value="AFS78599.1"/>
    <property type="molecule type" value="Genomic_DNA"/>
</dbReference>
<dbReference type="RefSeq" id="WP_014967735.1">
    <property type="nucleotide sequence ID" value="NC_018664.1"/>
</dbReference>
<dbReference type="PANTHER" id="PTHR35091:SF2">
    <property type="entry name" value="FLAGELLAR PROTEIN FLIL"/>
    <property type="match status" value="1"/>
</dbReference>
<evidence type="ECO:0000256" key="1">
    <source>
        <dbReference type="ARBA" id="ARBA00002254"/>
    </source>
</evidence>
<evidence type="ECO:0000256" key="4">
    <source>
        <dbReference type="ARBA" id="ARBA00022475"/>
    </source>
</evidence>
<evidence type="ECO:0000313" key="11">
    <source>
        <dbReference type="EMBL" id="AFS78599.1"/>
    </source>
</evidence>
<keyword evidence="11" id="KW-0282">Flagellum</keyword>
<comment type="function">
    <text evidence="1 10">Controls the rotational direction of flagella during chemotaxis.</text>
</comment>
<keyword evidence="4 10" id="KW-1003">Cell membrane</keyword>
<evidence type="ECO:0000313" key="12">
    <source>
        <dbReference type="Proteomes" id="UP000006094"/>
    </source>
</evidence>
<keyword evidence="8 10" id="KW-1133">Transmembrane helix</keyword>